<dbReference type="InterPro" id="IPR019819">
    <property type="entry name" value="Carboxylesterase_B_CS"/>
</dbReference>
<dbReference type="PROSITE" id="PS00941">
    <property type="entry name" value="CARBOXYLESTERASE_B_2"/>
    <property type="match status" value="1"/>
</dbReference>
<dbReference type="InterPro" id="IPR050309">
    <property type="entry name" value="Type-B_Carboxylest/Lipase"/>
</dbReference>
<dbReference type="PROSITE" id="PS00122">
    <property type="entry name" value="CARBOXYLESTERASE_B_1"/>
    <property type="match status" value="1"/>
</dbReference>
<dbReference type="EMBL" id="WMBB01000001">
    <property type="protein sequence ID" value="MTE11421.1"/>
    <property type="molecule type" value="Genomic_DNA"/>
</dbReference>
<evidence type="ECO:0000313" key="6">
    <source>
        <dbReference type="Proteomes" id="UP000432464"/>
    </source>
</evidence>
<dbReference type="GO" id="GO:0016787">
    <property type="term" value="F:hydrolase activity"/>
    <property type="evidence" value="ECO:0007669"/>
    <property type="project" value="UniProtKB-KW"/>
</dbReference>
<evidence type="ECO:0000313" key="5">
    <source>
        <dbReference type="EMBL" id="MTE11421.1"/>
    </source>
</evidence>
<dbReference type="RefSeq" id="WP_154785943.1">
    <property type="nucleotide sequence ID" value="NZ_WMBB01000001.1"/>
</dbReference>
<dbReference type="InterPro" id="IPR002018">
    <property type="entry name" value="CarbesteraseB"/>
</dbReference>
<sequence>MRIATDDSTRRRRMAWLYSIAAVISLIILSAPAGAAPADAPADLIATVTAGAIRGIHADGIQEYLGVPFAASTAGADRFAPPRPAPQWTGIRPAATHSPQCPQSPPLPNVPALQPSSEDCLTIDLYVPEHTAGANLPVMVWLYGGAFVLGSNAQYDSPARLVREGQVIVAIPNYRVGPFGFLALPELAADNGGITGTYGTLDQQAALRWIRDNATVFGGDPGNVTLFGESAGGMSVCTQLASPSSRGLYAKAIVESGSCARSPLTPPTKEVAYQRSADYAASIGCGDPATRLRCLRESPVDQLLSSPTTTLNTMDVAWSPVRDEVVVTSGPEDALANDAAQGVPLIVGSNAGEGATFIALLDYARGVTPAAADYAPWAQTLFNDDSARILDRYPLSDFVSPAAAKAQVITDGFFACPALFTAEAARRGGARVWQYQFNDAPLGWNPLLPGAFHGAEVPYVFSALMGVNIPLPPAADLLSRRIQQSWAQFAHTGNPEIPAFAPWPSDTSDATLELGSDHVTLGDSFSQQHHCDLWSDIDHIG</sequence>
<dbReference type="AlphaFoldDB" id="A0A6I3KQ25"/>
<keyword evidence="3" id="KW-0732">Signal</keyword>
<reference evidence="5 6" key="1">
    <citation type="submission" date="2019-11" db="EMBL/GenBank/DDBJ databases">
        <title>Nocardia sp. nov. CT2-14 isolated from soil.</title>
        <authorList>
            <person name="Kanchanasin P."/>
            <person name="Tanasupawat S."/>
            <person name="Yuki M."/>
            <person name="Kudo T."/>
        </authorList>
    </citation>
    <scope>NUCLEOTIDE SEQUENCE [LARGE SCALE GENOMIC DNA]</scope>
    <source>
        <strain evidence="5 6">CT2-14</strain>
    </source>
</reference>
<gene>
    <name evidence="5" type="ORF">GLP40_01265</name>
</gene>
<accession>A0A6I3KQ25</accession>
<dbReference type="Gene3D" id="3.40.50.1820">
    <property type="entry name" value="alpha/beta hydrolase"/>
    <property type="match status" value="1"/>
</dbReference>
<dbReference type="InterPro" id="IPR029058">
    <property type="entry name" value="AB_hydrolase_fold"/>
</dbReference>
<feature type="signal peptide" evidence="3">
    <location>
        <begin position="1"/>
        <end position="35"/>
    </location>
</feature>
<evidence type="ECO:0000256" key="1">
    <source>
        <dbReference type="ARBA" id="ARBA00005964"/>
    </source>
</evidence>
<comment type="similarity">
    <text evidence="1 3">Belongs to the type-B carboxylesterase/lipase family.</text>
</comment>
<dbReference type="InterPro" id="IPR019826">
    <property type="entry name" value="Carboxylesterase_B_AS"/>
</dbReference>
<evidence type="ECO:0000256" key="2">
    <source>
        <dbReference type="ARBA" id="ARBA00022801"/>
    </source>
</evidence>
<proteinExistence type="inferred from homology"/>
<dbReference type="PANTHER" id="PTHR11559">
    <property type="entry name" value="CARBOXYLESTERASE"/>
    <property type="match status" value="1"/>
</dbReference>
<dbReference type="SUPFAM" id="SSF53474">
    <property type="entry name" value="alpha/beta-Hydrolases"/>
    <property type="match status" value="1"/>
</dbReference>
<keyword evidence="2 3" id="KW-0378">Hydrolase</keyword>
<dbReference type="Proteomes" id="UP000432464">
    <property type="component" value="Unassembled WGS sequence"/>
</dbReference>
<organism evidence="5 6">
    <name type="scientific">Nocardia aurantiaca</name>
    <dbReference type="NCBI Taxonomy" id="2675850"/>
    <lineage>
        <taxon>Bacteria</taxon>
        <taxon>Bacillati</taxon>
        <taxon>Actinomycetota</taxon>
        <taxon>Actinomycetes</taxon>
        <taxon>Mycobacteriales</taxon>
        <taxon>Nocardiaceae</taxon>
        <taxon>Nocardia</taxon>
    </lineage>
</organism>
<name>A0A6I3KQ25_9NOCA</name>
<feature type="domain" description="Carboxylesterase type B" evidence="4">
    <location>
        <begin position="45"/>
        <end position="534"/>
    </location>
</feature>
<dbReference type="EC" id="3.1.1.-" evidence="3"/>
<keyword evidence="6" id="KW-1185">Reference proteome</keyword>
<feature type="chain" id="PRO_5026379222" description="Carboxylic ester hydrolase" evidence="3">
    <location>
        <begin position="36"/>
        <end position="541"/>
    </location>
</feature>
<evidence type="ECO:0000259" key="4">
    <source>
        <dbReference type="Pfam" id="PF00135"/>
    </source>
</evidence>
<protein>
    <recommendedName>
        <fullName evidence="3">Carboxylic ester hydrolase</fullName>
        <ecNumber evidence="3">3.1.1.-</ecNumber>
    </recommendedName>
</protein>
<dbReference type="Pfam" id="PF00135">
    <property type="entry name" value="COesterase"/>
    <property type="match status" value="1"/>
</dbReference>
<evidence type="ECO:0000256" key="3">
    <source>
        <dbReference type="RuleBase" id="RU361235"/>
    </source>
</evidence>
<comment type="caution">
    <text evidence="5">The sequence shown here is derived from an EMBL/GenBank/DDBJ whole genome shotgun (WGS) entry which is preliminary data.</text>
</comment>